<dbReference type="SMART" id="SM00422">
    <property type="entry name" value="HTH_MERR"/>
    <property type="match status" value="1"/>
</dbReference>
<dbReference type="Pfam" id="PF13411">
    <property type="entry name" value="MerR_1"/>
    <property type="match status" value="1"/>
</dbReference>
<dbReference type="AlphaFoldDB" id="A0A934QDT1"/>
<organism evidence="3 4">
    <name type="scientific">Leucobacter edaphi</name>
    <dbReference type="NCBI Taxonomy" id="2796472"/>
    <lineage>
        <taxon>Bacteria</taxon>
        <taxon>Bacillati</taxon>
        <taxon>Actinomycetota</taxon>
        <taxon>Actinomycetes</taxon>
        <taxon>Micrococcales</taxon>
        <taxon>Microbacteriaceae</taxon>
        <taxon>Leucobacter</taxon>
    </lineage>
</organism>
<dbReference type="Proteomes" id="UP000618733">
    <property type="component" value="Unassembled WGS sequence"/>
</dbReference>
<gene>
    <name evidence="3" type="ORF">JD292_11820</name>
</gene>
<keyword evidence="1" id="KW-0238">DNA-binding</keyword>
<dbReference type="Gene3D" id="1.10.1660.10">
    <property type="match status" value="1"/>
</dbReference>
<protein>
    <submittedName>
        <fullName evidence="3">MerR family transcriptional regulator</fullName>
    </submittedName>
</protein>
<dbReference type="EMBL" id="JAEHOI010000011">
    <property type="protein sequence ID" value="MBK0422760.1"/>
    <property type="molecule type" value="Genomic_DNA"/>
</dbReference>
<reference evidence="3" key="1">
    <citation type="submission" date="2020-12" db="EMBL/GenBank/DDBJ databases">
        <title>Leucobacter sp. CAS2, isolated from Chromium sludge.</title>
        <authorList>
            <person name="Xu Z."/>
        </authorList>
    </citation>
    <scope>NUCLEOTIDE SEQUENCE</scope>
    <source>
        <strain evidence="3">CSA2</strain>
    </source>
</reference>
<evidence type="ECO:0000256" key="1">
    <source>
        <dbReference type="ARBA" id="ARBA00023125"/>
    </source>
</evidence>
<feature type="domain" description="HTH merR-type" evidence="2">
    <location>
        <begin position="1"/>
        <end position="70"/>
    </location>
</feature>
<dbReference type="PANTHER" id="PTHR30204">
    <property type="entry name" value="REDOX-CYCLING DRUG-SENSING TRANSCRIPTIONAL ACTIVATOR SOXR"/>
    <property type="match status" value="1"/>
</dbReference>
<evidence type="ECO:0000259" key="2">
    <source>
        <dbReference type="PROSITE" id="PS50937"/>
    </source>
</evidence>
<dbReference type="PANTHER" id="PTHR30204:SF98">
    <property type="entry name" value="HTH-TYPE TRANSCRIPTIONAL REGULATOR ADHR"/>
    <property type="match status" value="1"/>
</dbReference>
<comment type="caution">
    <text evidence="3">The sequence shown here is derived from an EMBL/GenBank/DDBJ whole genome shotgun (WGS) entry which is preliminary data.</text>
</comment>
<dbReference type="RefSeq" id="WP_200132947.1">
    <property type="nucleotide sequence ID" value="NZ_JAEHOI010000011.1"/>
</dbReference>
<dbReference type="SUPFAM" id="SSF46955">
    <property type="entry name" value="Putative DNA-binding domain"/>
    <property type="match status" value="1"/>
</dbReference>
<dbReference type="InterPro" id="IPR000551">
    <property type="entry name" value="MerR-type_HTH_dom"/>
</dbReference>
<accession>A0A934QDT1</accession>
<evidence type="ECO:0000313" key="4">
    <source>
        <dbReference type="Proteomes" id="UP000618733"/>
    </source>
</evidence>
<dbReference type="InterPro" id="IPR047057">
    <property type="entry name" value="MerR_fam"/>
</dbReference>
<proteinExistence type="predicted"/>
<sequence>MKISDLVARSGVPLATVKFYIREGMLAPGHPVGARRSEYDDTHLGRLQLIRALTAVAGVPLSRAKEVLSIIDDGNGDIYEILSRTIQALSPTDAEHPHEHHPHATWAITQLGKDYAASDESMAAYSQLDESLRAAEEAGLPIGAERLRLYGDQIMTIARAEVGGMPADPREAASYAALGTVIAEPVLASLRRLAHQNLAAGLDQG</sequence>
<dbReference type="GO" id="GO:0003677">
    <property type="term" value="F:DNA binding"/>
    <property type="evidence" value="ECO:0007669"/>
    <property type="project" value="UniProtKB-KW"/>
</dbReference>
<evidence type="ECO:0000313" key="3">
    <source>
        <dbReference type="EMBL" id="MBK0422760.1"/>
    </source>
</evidence>
<dbReference type="InterPro" id="IPR009061">
    <property type="entry name" value="DNA-bd_dom_put_sf"/>
</dbReference>
<dbReference type="PROSITE" id="PS50937">
    <property type="entry name" value="HTH_MERR_2"/>
    <property type="match status" value="1"/>
</dbReference>
<keyword evidence="4" id="KW-1185">Reference proteome</keyword>
<dbReference type="GO" id="GO:0003700">
    <property type="term" value="F:DNA-binding transcription factor activity"/>
    <property type="evidence" value="ECO:0007669"/>
    <property type="project" value="InterPro"/>
</dbReference>
<name>A0A934QDT1_9MICO</name>